<dbReference type="InterPro" id="IPR012910">
    <property type="entry name" value="Plug_dom"/>
</dbReference>
<dbReference type="EMBL" id="APNK01000002">
    <property type="protein sequence ID" value="KEZ79065.1"/>
    <property type="molecule type" value="Genomic_DNA"/>
</dbReference>
<dbReference type="AlphaFoldDB" id="A0A084IQT1"/>
<evidence type="ECO:0000256" key="11">
    <source>
        <dbReference type="ARBA" id="ARBA00023237"/>
    </source>
</evidence>
<keyword evidence="3 12" id="KW-1134">Transmembrane beta strand</keyword>
<dbReference type="Pfam" id="PF00593">
    <property type="entry name" value="TonB_dep_Rec_b-barrel"/>
    <property type="match status" value="1"/>
</dbReference>
<dbReference type="CDD" id="cd01347">
    <property type="entry name" value="ligand_gated_channel"/>
    <property type="match status" value="1"/>
</dbReference>
<evidence type="ECO:0000256" key="12">
    <source>
        <dbReference type="PROSITE-ProRule" id="PRU01360"/>
    </source>
</evidence>
<dbReference type="SUPFAM" id="SSF56935">
    <property type="entry name" value="Porins"/>
    <property type="match status" value="1"/>
</dbReference>
<keyword evidence="5 12" id="KW-0812">Transmembrane</keyword>
<feature type="domain" description="TonB-dependent receptor-like beta-barrel" evidence="16">
    <location>
        <begin position="294"/>
        <end position="703"/>
    </location>
</feature>
<dbReference type="Pfam" id="PF07715">
    <property type="entry name" value="Plug"/>
    <property type="match status" value="1"/>
</dbReference>
<dbReference type="Gene3D" id="2.40.170.20">
    <property type="entry name" value="TonB-dependent receptor, beta-barrel domain"/>
    <property type="match status" value="1"/>
</dbReference>
<comment type="similarity">
    <text evidence="12 13">Belongs to the TonB-dependent receptor family.</text>
</comment>
<dbReference type="PANTHER" id="PTHR32552:SF68">
    <property type="entry name" value="FERRICHROME OUTER MEMBRANE TRANSPORTER_PHAGE RECEPTOR"/>
    <property type="match status" value="1"/>
</dbReference>
<proteinExistence type="inferred from homology"/>
<keyword evidence="11 12" id="KW-0998">Cell outer membrane</keyword>
<sequence length="737" mass="81771">MFSTEQVRPVLGASLLLACGVVLAPTAMATDNDHTNTNGTAPIAAAAPAAAAPVPAAPAAPAASSAAVSTTTLDNVTVTGQADYLKMLTGQAQIPESTRTQTTVTQAQIQDATAPVQDFAAALTNQPNFVRSHTGSNDSGSTYRLRGFDQNHLGLLIDGIPVNSSDDGSVYTNDITNNYAISSIDVMPGAGSASTMGLSNFGGTIAIHTKDPQPDFYIQPYLGVGSFHAKQYGAQINTGSFLDDSTSAILSLSARDGDGYYDHTNTKYRNDATFKSISKLPLGKLTLYFHSTDQSYNYYRGISDAEKAQYGKRYNGYNENPDSIEYFGYNYNKFYNNRTYIKYEINRNNIHVSNQLYYYYARGYGASATSSNNNELYQVKSRHNEDRVGNIFRFAYDMKYATFRTGVYWSYQDTLHRADRTPIETKQGKGPPLGPEYSETVKNSTEQPYVEVEIRPFKHFTITPGLKYARIDRDFYNNLAGTHQAVSYNRLLPSLGLNYQLLEGWNVYGNYTRSFKPPGYNQFYSGRFNTNLAPEEADSYEVGTIWDKGPWSGRLTLFETHYLSYIRSESFGKGSTSYSQLVNAGGRVNQGVELENSYAFNGWLSGFANIGYLNAYYSDHAQPPEQSPRNTDALGLRVKYKGWSGGISGQYVSSYYVGLYDNQFYKIKDHVETKAYAKYDFPDAMAKNMGVKKMSVSVNLDNLLNNQYVVDAGQGPDNPRKKYAEPFNVFAGLYVRF</sequence>
<dbReference type="Gene3D" id="2.170.130.10">
    <property type="entry name" value="TonB-dependent receptor, plug domain"/>
    <property type="match status" value="1"/>
</dbReference>
<keyword evidence="8" id="KW-0406">Ion transport</keyword>
<evidence type="ECO:0000256" key="8">
    <source>
        <dbReference type="ARBA" id="ARBA00023065"/>
    </source>
</evidence>
<dbReference type="eggNOG" id="COG4772">
    <property type="taxonomic scope" value="Bacteria"/>
</dbReference>
<feature type="region of interest" description="Disordered" evidence="14">
    <location>
        <begin position="422"/>
        <end position="441"/>
    </location>
</feature>
<evidence type="ECO:0000313" key="19">
    <source>
        <dbReference type="Proteomes" id="UP000028302"/>
    </source>
</evidence>
<comment type="subcellular location">
    <subcellularLocation>
        <location evidence="1 12">Cell outer membrane</location>
        <topology evidence="1 12">Multi-pass membrane protein</topology>
    </subcellularLocation>
</comment>
<name>A0A084IQT1_SALHC</name>
<dbReference type="GO" id="GO:0015344">
    <property type="term" value="F:siderophore uptake transmembrane transporter activity"/>
    <property type="evidence" value="ECO:0007669"/>
    <property type="project" value="TreeGrafter"/>
</dbReference>
<keyword evidence="7" id="KW-0408">Iron</keyword>
<accession>A0A084IQT1</accession>
<dbReference type="STRING" id="1304275.C41B8_03007"/>
<evidence type="ECO:0000256" key="4">
    <source>
        <dbReference type="ARBA" id="ARBA00022496"/>
    </source>
</evidence>
<dbReference type="PANTHER" id="PTHR32552">
    <property type="entry name" value="FERRICHROME IRON RECEPTOR-RELATED"/>
    <property type="match status" value="1"/>
</dbReference>
<dbReference type="InterPro" id="IPR037066">
    <property type="entry name" value="Plug_dom_sf"/>
</dbReference>
<evidence type="ECO:0000259" key="17">
    <source>
        <dbReference type="Pfam" id="PF07715"/>
    </source>
</evidence>
<evidence type="ECO:0000256" key="3">
    <source>
        <dbReference type="ARBA" id="ARBA00022452"/>
    </source>
</evidence>
<feature type="domain" description="TonB-dependent receptor plug" evidence="17">
    <location>
        <begin position="97"/>
        <end position="204"/>
    </location>
</feature>
<keyword evidence="18" id="KW-0675">Receptor</keyword>
<reference evidence="18 19" key="1">
    <citation type="submission" date="2013-03" db="EMBL/GenBank/DDBJ databases">
        <title>Salinisphaera hydrothermalis C41B8 Genome Sequencing.</title>
        <authorList>
            <person name="Li C."/>
            <person name="Lai Q."/>
            <person name="Shao Z."/>
        </authorList>
    </citation>
    <scope>NUCLEOTIDE SEQUENCE [LARGE SCALE GENOMIC DNA]</scope>
    <source>
        <strain evidence="18 19">C41B8</strain>
    </source>
</reference>
<evidence type="ECO:0000256" key="1">
    <source>
        <dbReference type="ARBA" id="ARBA00004571"/>
    </source>
</evidence>
<comment type="caution">
    <text evidence="18">The sequence shown here is derived from an EMBL/GenBank/DDBJ whole genome shotgun (WGS) entry which is preliminary data.</text>
</comment>
<evidence type="ECO:0000256" key="5">
    <source>
        <dbReference type="ARBA" id="ARBA00022692"/>
    </source>
</evidence>
<dbReference type="InterPro" id="IPR039426">
    <property type="entry name" value="TonB-dep_rcpt-like"/>
</dbReference>
<dbReference type="InterPro" id="IPR000531">
    <property type="entry name" value="Beta-barrel_TonB"/>
</dbReference>
<keyword evidence="4" id="KW-0410">Iron transport</keyword>
<evidence type="ECO:0000256" key="15">
    <source>
        <dbReference type="SAM" id="SignalP"/>
    </source>
</evidence>
<evidence type="ECO:0000313" key="18">
    <source>
        <dbReference type="EMBL" id="KEZ79065.1"/>
    </source>
</evidence>
<dbReference type="GO" id="GO:0009279">
    <property type="term" value="C:cell outer membrane"/>
    <property type="evidence" value="ECO:0007669"/>
    <property type="project" value="UniProtKB-SubCell"/>
</dbReference>
<evidence type="ECO:0000256" key="13">
    <source>
        <dbReference type="RuleBase" id="RU003357"/>
    </source>
</evidence>
<feature type="signal peptide" evidence="15">
    <location>
        <begin position="1"/>
        <end position="29"/>
    </location>
</feature>
<keyword evidence="19" id="KW-1185">Reference proteome</keyword>
<evidence type="ECO:0000256" key="9">
    <source>
        <dbReference type="ARBA" id="ARBA00023077"/>
    </source>
</evidence>
<evidence type="ECO:0000256" key="7">
    <source>
        <dbReference type="ARBA" id="ARBA00023004"/>
    </source>
</evidence>
<keyword evidence="2 12" id="KW-0813">Transport</keyword>
<evidence type="ECO:0000256" key="14">
    <source>
        <dbReference type="SAM" id="MobiDB-lite"/>
    </source>
</evidence>
<keyword evidence="6 15" id="KW-0732">Signal</keyword>
<dbReference type="InterPro" id="IPR036942">
    <property type="entry name" value="Beta-barrel_TonB_sf"/>
</dbReference>
<evidence type="ECO:0000256" key="6">
    <source>
        <dbReference type="ARBA" id="ARBA00022729"/>
    </source>
</evidence>
<evidence type="ECO:0000256" key="2">
    <source>
        <dbReference type="ARBA" id="ARBA00022448"/>
    </source>
</evidence>
<keyword evidence="10 12" id="KW-0472">Membrane</keyword>
<organism evidence="18 19">
    <name type="scientific">Salinisphaera hydrothermalis (strain C41B8)</name>
    <dbReference type="NCBI Taxonomy" id="1304275"/>
    <lineage>
        <taxon>Bacteria</taxon>
        <taxon>Pseudomonadati</taxon>
        <taxon>Pseudomonadota</taxon>
        <taxon>Gammaproteobacteria</taxon>
        <taxon>Salinisphaerales</taxon>
        <taxon>Salinisphaeraceae</taxon>
        <taxon>Salinisphaera</taxon>
    </lineage>
</organism>
<evidence type="ECO:0000259" key="16">
    <source>
        <dbReference type="Pfam" id="PF00593"/>
    </source>
</evidence>
<dbReference type="PROSITE" id="PS52016">
    <property type="entry name" value="TONB_DEPENDENT_REC_3"/>
    <property type="match status" value="1"/>
</dbReference>
<feature type="chain" id="PRO_5001776682" evidence="15">
    <location>
        <begin position="30"/>
        <end position="737"/>
    </location>
</feature>
<protein>
    <submittedName>
        <fullName evidence="18">TonB-dependent receptor</fullName>
    </submittedName>
</protein>
<dbReference type="RefSeq" id="WP_198025021.1">
    <property type="nucleotide sequence ID" value="NZ_APNK01000002.1"/>
</dbReference>
<evidence type="ECO:0000256" key="10">
    <source>
        <dbReference type="ARBA" id="ARBA00023136"/>
    </source>
</evidence>
<dbReference type="Proteomes" id="UP000028302">
    <property type="component" value="Unassembled WGS sequence"/>
</dbReference>
<gene>
    <name evidence="18" type="ORF">C41B8_03007</name>
</gene>
<keyword evidence="9 13" id="KW-0798">TonB box</keyword>